<dbReference type="EC" id="2.7.13.3" evidence="2"/>
<keyword evidence="9" id="KW-1185">Reference proteome</keyword>
<dbReference type="CDD" id="cd16917">
    <property type="entry name" value="HATPase_UhpB-NarQ-NarX-like"/>
    <property type="match status" value="1"/>
</dbReference>
<dbReference type="Pfam" id="PF02518">
    <property type="entry name" value="HATPase_c"/>
    <property type="match status" value="1"/>
</dbReference>
<comment type="caution">
    <text evidence="8">The sequence shown here is derived from an EMBL/GenBank/DDBJ whole genome shotgun (WGS) entry which is preliminary data.</text>
</comment>
<evidence type="ECO:0000256" key="1">
    <source>
        <dbReference type="ARBA" id="ARBA00000085"/>
    </source>
</evidence>
<gene>
    <name evidence="8" type="ORF">GCM10011583_43220</name>
</gene>
<comment type="catalytic activity">
    <reaction evidence="1">
        <text>ATP + protein L-histidine = ADP + protein N-phospho-L-histidine.</text>
        <dbReference type="EC" id="2.7.13.3"/>
    </reaction>
</comment>
<keyword evidence="5" id="KW-0902">Two-component regulatory system</keyword>
<keyword evidence="3" id="KW-0808">Transferase</keyword>
<proteinExistence type="predicted"/>
<dbReference type="Gene3D" id="3.30.565.10">
    <property type="entry name" value="Histidine kinase-like ATPase, C-terminal domain"/>
    <property type="match status" value="1"/>
</dbReference>
<dbReference type="InterPro" id="IPR050482">
    <property type="entry name" value="Sensor_HK_TwoCompSys"/>
</dbReference>
<protein>
    <recommendedName>
        <fullName evidence="2">histidine kinase</fullName>
        <ecNumber evidence="2">2.7.13.3</ecNumber>
    </recommendedName>
</protein>
<feature type="region of interest" description="Disordered" evidence="6">
    <location>
        <begin position="177"/>
        <end position="196"/>
    </location>
</feature>
<evidence type="ECO:0000259" key="7">
    <source>
        <dbReference type="Pfam" id="PF02518"/>
    </source>
</evidence>
<accession>A0ABQ2ECL6</accession>
<feature type="region of interest" description="Disordered" evidence="6">
    <location>
        <begin position="84"/>
        <end position="131"/>
    </location>
</feature>
<dbReference type="InterPro" id="IPR003594">
    <property type="entry name" value="HATPase_dom"/>
</dbReference>
<dbReference type="PANTHER" id="PTHR24421:SF10">
    <property type="entry name" value="NITRATE_NITRITE SENSOR PROTEIN NARQ"/>
    <property type="match status" value="1"/>
</dbReference>
<dbReference type="RefSeq" id="WP_189109175.1">
    <property type="nucleotide sequence ID" value="NZ_BMMV01000014.1"/>
</dbReference>
<organism evidence="8 9">
    <name type="scientific">Streptomyces camponoticapitis</name>
    <dbReference type="NCBI Taxonomy" id="1616125"/>
    <lineage>
        <taxon>Bacteria</taxon>
        <taxon>Bacillati</taxon>
        <taxon>Actinomycetota</taxon>
        <taxon>Actinomycetes</taxon>
        <taxon>Kitasatosporales</taxon>
        <taxon>Streptomycetaceae</taxon>
        <taxon>Streptomyces</taxon>
    </lineage>
</organism>
<dbReference type="EMBL" id="BMMV01000014">
    <property type="protein sequence ID" value="GGK06880.1"/>
    <property type="molecule type" value="Genomic_DNA"/>
</dbReference>
<dbReference type="Proteomes" id="UP000660265">
    <property type="component" value="Unassembled WGS sequence"/>
</dbReference>
<evidence type="ECO:0000313" key="8">
    <source>
        <dbReference type="EMBL" id="GGK06880.1"/>
    </source>
</evidence>
<name>A0ABQ2ECL6_9ACTN</name>
<dbReference type="InterPro" id="IPR036890">
    <property type="entry name" value="HATPase_C_sf"/>
</dbReference>
<evidence type="ECO:0000256" key="5">
    <source>
        <dbReference type="ARBA" id="ARBA00023012"/>
    </source>
</evidence>
<evidence type="ECO:0000313" key="9">
    <source>
        <dbReference type="Proteomes" id="UP000660265"/>
    </source>
</evidence>
<evidence type="ECO:0000256" key="3">
    <source>
        <dbReference type="ARBA" id="ARBA00022679"/>
    </source>
</evidence>
<evidence type="ECO:0000256" key="4">
    <source>
        <dbReference type="ARBA" id="ARBA00022777"/>
    </source>
</evidence>
<sequence length="241" mass="25599">MERLARDAAGDGASVHLIGLGGDELFGVAPLFAWSLIRRNPLLGIRMAHRFGAVNRWSLATTFRSVADRTSFAHSLDLAARQLDAPQPPRFHPPVSWGRGDPRSRRTVHPRRTRRTGRAAHGHGRTGHGPAAEAMGLTVYRIVQEALTNAARHAAPAHCRVLVETTAREVRIEVTDDGRAGRGGPVPPGPTPGGGHGLIGMRERVAVYGGAFSAGARTDGGFAVSARIPREPSPRPGGVTV</sequence>
<evidence type="ECO:0000256" key="2">
    <source>
        <dbReference type="ARBA" id="ARBA00012438"/>
    </source>
</evidence>
<feature type="compositionally biased region" description="Basic residues" evidence="6">
    <location>
        <begin position="105"/>
        <end position="126"/>
    </location>
</feature>
<evidence type="ECO:0000256" key="6">
    <source>
        <dbReference type="SAM" id="MobiDB-lite"/>
    </source>
</evidence>
<dbReference type="SUPFAM" id="SSF55874">
    <property type="entry name" value="ATPase domain of HSP90 chaperone/DNA topoisomerase II/histidine kinase"/>
    <property type="match status" value="1"/>
</dbReference>
<reference evidence="9" key="1">
    <citation type="journal article" date="2019" name="Int. J. Syst. Evol. Microbiol.">
        <title>The Global Catalogue of Microorganisms (GCM) 10K type strain sequencing project: providing services to taxonomists for standard genome sequencing and annotation.</title>
        <authorList>
            <consortium name="The Broad Institute Genomics Platform"/>
            <consortium name="The Broad Institute Genome Sequencing Center for Infectious Disease"/>
            <person name="Wu L."/>
            <person name="Ma J."/>
        </authorList>
    </citation>
    <scope>NUCLEOTIDE SEQUENCE [LARGE SCALE GENOMIC DNA]</scope>
    <source>
        <strain evidence="9">CGMCC 4.7275</strain>
    </source>
</reference>
<dbReference type="PANTHER" id="PTHR24421">
    <property type="entry name" value="NITRATE/NITRITE SENSOR PROTEIN NARX-RELATED"/>
    <property type="match status" value="1"/>
</dbReference>
<keyword evidence="4" id="KW-0418">Kinase</keyword>
<feature type="domain" description="Histidine kinase/HSP90-like ATPase" evidence="7">
    <location>
        <begin position="138"/>
        <end position="231"/>
    </location>
</feature>